<feature type="domain" description="Cryptic loci regulator 2 C-terminal" evidence="2">
    <location>
        <begin position="475"/>
        <end position="590"/>
    </location>
</feature>
<dbReference type="InterPro" id="IPR031915">
    <property type="entry name" value="Clr2_N"/>
</dbReference>
<feature type="compositionally biased region" description="Polar residues" evidence="1">
    <location>
        <begin position="191"/>
        <end position="210"/>
    </location>
</feature>
<feature type="region of interest" description="Disordered" evidence="1">
    <location>
        <begin position="235"/>
        <end position="334"/>
    </location>
</feature>
<feature type="domain" description="Cryptic loci regulator 2 N-terminal" evidence="3">
    <location>
        <begin position="90"/>
        <end position="144"/>
    </location>
</feature>
<dbReference type="OrthoDB" id="2421327at2759"/>
<evidence type="ECO:0000259" key="3">
    <source>
        <dbReference type="Pfam" id="PF16761"/>
    </source>
</evidence>
<dbReference type="STRING" id="268505.A0A2A9P9G3"/>
<dbReference type="GO" id="GO:0030466">
    <property type="term" value="P:silent mating-type cassette heterochromatin formation"/>
    <property type="evidence" value="ECO:0007669"/>
    <property type="project" value="TreeGrafter"/>
</dbReference>
<reference evidence="4 5" key="1">
    <citation type="journal article" date="2015" name="BMC Genomics">
        <title>Gene expression during zombie ant biting behavior reflects the complexity underlying fungal parasitic behavioral manipulation.</title>
        <authorList>
            <person name="de Bekker C."/>
            <person name="Ohm R.A."/>
            <person name="Loreto R.G."/>
            <person name="Sebastian A."/>
            <person name="Albert I."/>
            <person name="Merrow M."/>
            <person name="Brachmann A."/>
            <person name="Hughes D.P."/>
        </authorList>
    </citation>
    <scope>NUCLEOTIDE SEQUENCE [LARGE SCALE GENOMIC DNA]</scope>
    <source>
        <strain evidence="4 5">SC16a</strain>
    </source>
</reference>
<evidence type="ECO:0000259" key="2">
    <source>
        <dbReference type="Pfam" id="PF10383"/>
    </source>
</evidence>
<sequence length="671" mass="72930">MADTKEFDVIRVARSDGADTGPGYWPSTAVPAVNAAKKTGKDAVAPRTKAQMVRLDEDDPRFVEWRVKLGILLKQELAPHPDEGNSWYVHFPRGYWLYEKSKHLWVSGYPVKAKLFKTPQEFGLHLIWLLSASMDYMDCCCIHCNVPNLAKASFMTDGAPALLASAAPLKMLGLPPKVSPVPLPAIPGQLQAKQPANGPGSSIAQATSASRGVAEGPTAAAEPAGLRVMSLQFSQMTGETQQQAQTESQAQTQLPAHAQVTSQQQPKPEPQQPETRLESQLQAQQEARPEPEPKAPPMESLPLTQPESQAGGPSEARPEAQQPEAPTEQRAQEARPVQAIKWALQAPLLFRAGELVWFQNGNSWRLGVIAGPGSDSFQMIPIGHAAARQQNVTKSTKEMRPFHAFSVPGVMLPDVQNKVFDQVPWQELFLMAGQDRARRNNLILDASKMAASKIDASYSLWCPLAEDANAETVSYYGCFFGAERIEVGDCVRVKPLVGDGSASADSSVLGLTAIVARKPSPGALFFRGTMYRIAKADGVTTAPTAESLPLALRDETEWRQRVSPGQPWRWVLVKEDVVLDEQAVKGRFYPPHRLMPILNEHAFNAAVATGNVESQYPFLNNRMDGSGGYIGIKPSRRDILGASVPDDVGIILEPLIREMPSVGGQPSTGPG</sequence>
<dbReference type="InterPro" id="IPR038986">
    <property type="entry name" value="Clr2"/>
</dbReference>
<evidence type="ECO:0000313" key="5">
    <source>
        <dbReference type="Proteomes" id="UP000037136"/>
    </source>
</evidence>
<dbReference type="Pfam" id="PF10383">
    <property type="entry name" value="Clr2"/>
    <property type="match status" value="1"/>
</dbReference>
<dbReference type="GO" id="GO:0033553">
    <property type="term" value="C:rDNA heterochromatin"/>
    <property type="evidence" value="ECO:0007669"/>
    <property type="project" value="TreeGrafter"/>
</dbReference>
<dbReference type="GO" id="GO:0031934">
    <property type="term" value="C:mating-type region heterochromatin"/>
    <property type="evidence" value="ECO:0007669"/>
    <property type="project" value="TreeGrafter"/>
</dbReference>
<keyword evidence="5" id="KW-1185">Reference proteome</keyword>
<dbReference type="GO" id="GO:0070824">
    <property type="term" value="C:SHREC complex"/>
    <property type="evidence" value="ECO:0007669"/>
    <property type="project" value="InterPro"/>
</dbReference>
<organism evidence="4 5">
    <name type="scientific">Ophiocordyceps unilateralis</name>
    <name type="common">Zombie-ant fungus</name>
    <name type="synonym">Torrubia unilateralis</name>
    <dbReference type="NCBI Taxonomy" id="268505"/>
    <lineage>
        <taxon>Eukaryota</taxon>
        <taxon>Fungi</taxon>
        <taxon>Dikarya</taxon>
        <taxon>Ascomycota</taxon>
        <taxon>Pezizomycotina</taxon>
        <taxon>Sordariomycetes</taxon>
        <taxon>Hypocreomycetidae</taxon>
        <taxon>Hypocreales</taxon>
        <taxon>Ophiocordycipitaceae</taxon>
        <taxon>Ophiocordyceps</taxon>
    </lineage>
</organism>
<dbReference type="AlphaFoldDB" id="A0A2A9P9G3"/>
<dbReference type="EMBL" id="LAZP02000333">
    <property type="protein sequence ID" value="PFH58059.1"/>
    <property type="molecule type" value="Genomic_DNA"/>
</dbReference>
<feature type="compositionally biased region" description="Low complexity" evidence="1">
    <location>
        <begin position="235"/>
        <end position="253"/>
    </location>
</feature>
<feature type="region of interest" description="Disordered" evidence="1">
    <location>
        <begin position="185"/>
        <end position="219"/>
    </location>
</feature>
<dbReference type="PANTHER" id="PTHR38046:SF1">
    <property type="entry name" value="CRYPTIC LOCI REGULATOR 2"/>
    <property type="match status" value="1"/>
</dbReference>
<dbReference type="InterPro" id="IPR018839">
    <property type="entry name" value="Tscrpt-silencing_Clr2_C"/>
</dbReference>
<proteinExistence type="predicted"/>
<comment type="caution">
    <text evidence="4">The sequence shown here is derived from an EMBL/GenBank/DDBJ whole genome shotgun (WGS) entry which is preliminary data.</text>
</comment>
<evidence type="ECO:0000313" key="4">
    <source>
        <dbReference type="EMBL" id="PFH58059.1"/>
    </source>
</evidence>
<evidence type="ECO:0000256" key="1">
    <source>
        <dbReference type="SAM" id="MobiDB-lite"/>
    </source>
</evidence>
<protein>
    <submittedName>
        <fullName evidence="4">Uncharacterized protein</fullName>
    </submittedName>
</protein>
<dbReference type="PANTHER" id="PTHR38046">
    <property type="entry name" value="CRYPTIC LOCI REGULATOR 2"/>
    <property type="match status" value="1"/>
</dbReference>
<gene>
    <name evidence="4" type="ORF">XA68_14212</name>
</gene>
<name>A0A2A9P9G3_OPHUN</name>
<reference evidence="4 5" key="2">
    <citation type="journal article" date="2017" name="Sci. Rep.">
        <title>Ant-infecting Ophiocordyceps genomes reveal a high diversity of potential behavioral manipulation genes and a possible major role for enterotoxins.</title>
        <authorList>
            <person name="de Bekker C."/>
            <person name="Ohm R.A."/>
            <person name="Evans H.C."/>
            <person name="Brachmann A."/>
            <person name="Hughes D.P."/>
        </authorList>
    </citation>
    <scope>NUCLEOTIDE SEQUENCE [LARGE SCALE GENOMIC DNA]</scope>
    <source>
        <strain evidence="4 5">SC16a</strain>
    </source>
</reference>
<accession>A0A2A9P9G3</accession>
<dbReference type="Pfam" id="PF16761">
    <property type="entry name" value="Clr2_transil"/>
    <property type="match status" value="1"/>
</dbReference>
<dbReference type="Proteomes" id="UP000037136">
    <property type="component" value="Unassembled WGS sequence"/>
</dbReference>